<name>A0ABV5CZL3_9ACTN</name>
<evidence type="ECO:0000313" key="3">
    <source>
        <dbReference type="EMBL" id="MFB6397431.1"/>
    </source>
</evidence>
<evidence type="ECO:0000259" key="2">
    <source>
        <dbReference type="PROSITE" id="PS51664"/>
    </source>
</evidence>
<comment type="caution">
    <text evidence="3">The sequence shown here is derived from an EMBL/GenBank/DDBJ whole genome shotgun (WGS) entry which is preliminary data.</text>
</comment>
<accession>A0ABV5CZL3</accession>
<sequence>MNPAVTGIHSGPDRESRPLSDTSTVPTGLRRFGALVSPYGLVGAVTRLPAADGEADLPTFVARLGDPGPVLDPHRRWSHRPEHGNLDGAGGDLDPARAAHLAVAEAVERYSSCAVDPDRTIRASADELGAEAVDLDSWPRCSPAELADPRCGLVAPDRAAPRRWVRGWSLTADRPVYVPAAHVWLKNPPESAAEAVTNPTSTGCAAHTDPVAAVVAGLLEVVERDAVSLAWLQRLRLPRLAVDPADLDDRSRELVGRGRVPYVHTLLFDATTDLGIPVLFGLQLADHDRHLAQLVAAACVADPRAAVAKVYREAAALRIALRAAAAARTPPAGPDVASVVDGAIALGRRDRRHHFDFLLDGDRPVRRLADLPAPPPGEPITVLHWLLARLRAGGCEVVVVDLTTDEAEQAGAVVVRVLVPQLMPLSFVHRARYLAHPRLYAAPAAMGHPVRAEADVNPVPQPFA</sequence>
<dbReference type="Gene3D" id="3.30.1330.230">
    <property type="match status" value="1"/>
</dbReference>
<dbReference type="PROSITE" id="PS51664">
    <property type="entry name" value="YCAO"/>
    <property type="match status" value="1"/>
</dbReference>
<reference evidence="3 4" key="1">
    <citation type="submission" date="2024-04" db="EMBL/GenBank/DDBJ databases">
        <title>Polymorphospora sp. isolated from Baiyangdian Lake in Xiong'an New Area.</title>
        <authorList>
            <person name="Zhang X."/>
            <person name="Liu J."/>
        </authorList>
    </citation>
    <scope>NUCLEOTIDE SEQUENCE [LARGE SCALE GENOMIC DNA]</scope>
    <source>
        <strain evidence="3 4">2-325</strain>
    </source>
</reference>
<dbReference type="Gene3D" id="3.30.40.250">
    <property type="match status" value="1"/>
</dbReference>
<dbReference type="PANTHER" id="PTHR37809">
    <property type="entry name" value="RIBOSOMAL PROTEIN S12 METHYLTHIOTRANSFERASE ACCESSORY FACTOR YCAO"/>
    <property type="match status" value="1"/>
</dbReference>
<keyword evidence="4" id="KW-1185">Reference proteome</keyword>
<dbReference type="Proteomes" id="UP001582793">
    <property type="component" value="Unassembled WGS sequence"/>
</dbReference>
<dbReference type="InterPro" id="IPR003776">
    <property type="entry name" value="YcaO-like_dom"/>
</dbReference>
<organism evidence="3 4">
    <name type="scientific">Polymorphospora lycopeni</name>
    <dbReference type="NCBI Taxonomy" id="3140240"/>
    <lineage>
        <taxon>Bacteria</taxon>
        <taxon>Bacillati</taxon>
        <taxon>Actinomycetota</taxon>
        <taxon>Actinomycetes</taxon>
        <taxon>Micromonosporales</taxon>
        <taxon>Micromonosporaceae</taxon>
        <taxon>Polymorphospora</taxon>
    </lineage>
</organism>
<feature type="domain" description="YcaO" evidence="2">
    <location>
        <begin position="90"/>
        <end position="464"/>
    </location>
</feature>
<dbReference type="Gene3D" id="3.30.160.660">
    <property type="match status" value="1"/>
</dbReference>
<dbReference type="InterPro" id="IPR027624">
    <property type="entry name" value="TOMM_cyclo_SagD"/>
</dbReference>
<gene>
    <name evidence="3" type="ORF">AAFH96_30720</name>
</gene>
<dbReference type="NCBIfam" id="TIGR03604">
    <property type="entry name" value="TOMM_cyclo_SagD"/>
    <property type="match status" value="1"/>
</dbReference>
<evidence type="ECO:0000313" key="4">
    <source>
        <dbReference type="Proteomes" id="UP001582793"/>
    </source>
</evidence>
<dbReference type="Pfam" id="PF02624">
    <property type="entry name" value="YcaO"/>
    <property type="match status" value="1"/>
</dbReference>
<dbReference type="PANTHER" id="PTHR37809:SF1">
    <property type="entry name" value="RIBOSOMAL PROTEIN S12 METHYLTHIOTRANSFERASE ACCESSORY FACTOR YCAO"/>
    <property type="match status" value="1"/>
</dbReference>
<feature type="region of interest" description="Disordered" evidence="1">
    <location>
        <begin position="1"/>
        <end position="26"/>
    </location>
</feature>
<dbReference type="RefSeq" id="WP_375736526.1">
    <property type="nucleotide sequence ID" value="NZ_JBCGDC010000143.1"/>
</dbReference>
<dbReference type="EMBL" id="JBCGDC010000143">
    <property type="protein sequence ID" value="MFB6397431.1"/>
    <property type="molecule type" value="Genomic_DNA"/>
</dbReference>
<protein>
    <submittedName>
        <fullName evidence="3">YcaO-like family protein</fullName>
    </submittedName>
</protein>
<proteinExistence type="predicted"/>
<evidence type="ECO:0000256" key="1">
    <source>
        <dbReference type="SAM" id="MobiDB-lite"/>
    </source>
</evidence>